<keyword evidence="1" id="KW-0812">Transmembrane</keyword>
<evidence type="ECO:0000256" key="2">
    <source>
        <dbReference type="SAM" id="SignalP"/>
    </source>
</evidence>
<name>A0A0D2M7H4_9CHLO</name>
<protein>
    <submittedName>
        <fullName evidence="3">Uncharacterized protein</fullName>
    </submittedName>
</protein>
<dbReference type="RefSeq" id="XP_013898334.1">
    <property type="nucleotide sequence ID" value="XM_014042880.1"/>
</dbReference>
<dbReference type="GeneID" id="25741522"/>
<dbReference type="PANTHER" id="PTHR36809">
    <property type="entry name" value="TRANSMEMBRANE PROTEIN"/>
    <property type="match status" value="1"/>
</dbReference>
<accession>A0A0D2M7H4</accession>
<dbReference type="AlphaFoldDB" id="A0A0D2M7H4"/>
<reference evidence="3 4" key="1">
    <citation type="journal article" date="2013" name="BMC Genomics">
        <title>Reconstruction of the lipid metabolism for the microalga Monoraphidium neglectum from its genome sequence reveals characteristics suitable for biofuel production.</title>
        <authorList>
            <person name="Bogen C."/>
            <person name="Al-Dilaimi A."/>
            <person name="Albersmeier A."/>
            <person name="Wichmann J."/>
            <person name="Grundmann M."/>
            <person name="Rupp O."/>
            <person name="Lauersen K.J."/>
            <person name="Blifernez-Klassen O."/>
            <person name="Kalinowski J."/>
            <person name="Goesmann A."/>
            <person name="Mussgnug J.H."/>
            <person name="Kruse O."/>
        </authorList>
    </citation>
    <scope>NUCLEOTIDE SEQUENCE [LARGE SCALE GENOMIC DNA]</scope>
    <source>
        <strain evidence="3 4">SAG 48.87</strain>
    </source>
</reference>
<sequence length="90" mass="9606">MAAAVGSAAAQLMALAQAAQAAEAPIVPVDLSTYVPSPLEPSWQVWFGAFVGVVPFVIGAYEFTKRILIQRRCKACDGRGLILKGKYPKK</sequence>
<evidence type="ECO:0000313" key="4">
    <source>
        <dbReference type="Proteomes" id="UP000054498"/>
    </source>
</evidence>
<dbReference type="Proteomes" id="UP000054498">
    <property type="component" value="Unassembled WGS sequence"/>
</dbReference>
<dbReference type="EMBL" id="KK101883">
    <property type="protein sequence ID" value="KIY99314.1"/>
    <property type="molecule type" value="Genomic_DNA"/>
</dbReference>
<feature type="signal peptide" evidence="2">
    <location>
        <begin position="1"/>
        <end position="21"/>
    </location>
</feature>
<keyword evidence="1" id="KW-0472">Membrane</keyword>
<feature type="transmembrane region" description="Helical" evidence="1">
    <location>
        <begin position="45"/>
        <end position="64"/>
    </location>
</feature>
<dbReference type="OrthoDB" id="2018625at2759"/>
<evidence type="ECO:0000256" key="1">
    <source>
        <dbReference type="SAM" id="Phobius"/>
    </source>
</evidence>
<keyword evidence="4" id="KW-1185">Reference proteome</keyword>
<proteinExistence type="predicted"/>
<feature type="chain" id="PRO_5002264517" evidence="2">
    <location>
        <begin position="22"/>
        <end position="90"/>
    </location>
</feature>
<gene>
    <name evidence="3" type="ORF">MNEG_8647</name>
</gene>
<evidence type="ECO:0000313" key="3">
    <source>
        <dbReference type="EMBL" id="KIY99314.1"/>
    </source>
</evidence>
<keyword evidence="2" id="KW-0732">Signal</keyword>
<dbReference type="PANTHER" id="PTHR36809:SF1">
    <property type="entry name" value="TRANSMEMBRANE PROTEIN"/>
    <property type="match status" value="1"/>
</dbReference>
<dbReference type="STRING" id="145388.A0A0D2M7H4"/>
<keyword evidence="1" id="KW-1133">Transmembrane helix</keyword>
<dbReference type="KEGG" id="mng:MNEG_8647"/>
<organism evidence="3 4">
    <name type="scientific">Monoraphidium neglectum</name>
    <dbReference type="NCBI Taxonomy" id="145388"/>
    <lineage>
        <taxon>Eukaryota</taxon>
        <taxon>Viridiplantae</taxon>
        <taxon>Chlorophyta</taxon>
        <taxon>core chlorophytes</taxon>
        <taxon>Chlorophyceae</taxon>
        <taxon>CS clade</taxon>
        <taxon>Sphaeropleales</taxon>
        <taxon>Selenastraceae</taxon>
        <taxon>Monoraphidium</taxon>
    </lineage>
</organism>